<dbReference type="RefSeq" id="WP_069703458.1">
    <property type="nucleotide sequence ID" value="NZ_MJAT01000040.1"/>
</dbReference>
<feature type="compositionally biased region" description="Polar residues" evidence="1">
    <location>
        <begin position="9"/>
        <end position="24"/>
    </location>
</feature>
<comment type="caution">
    <text evidence="3">The sequence shown here is derived from an EMBL/GenBank/DDBJ whole genome shotgun (WGS) entry which is preliminary data.</text>
</comment>
<sequence length="144" mass="17057">MESKRGNHEQQTIHGQQSNHEMTEQFDNSNKDNLMIKSRKISIWRISIITILVNAFLFLGVQYVLNEIDENICSHRLIAFRNAVIYFEQIHNRFPTSYEELERETKLLGKLEKGKYRWVQGQGSESPQLHCLKHNRSSKDLYLH</sequence>
<evidence type="ECO:0000256" key="2">
    <source>
        <dbReference type="SAM" id="Phobius"/>
    </source>
</evidence>
<reference evidence="3 4" key="1">
    <citation type="submission" date="2016-09" db="EMBL/GenBank/DDBJ databases">
        <title>Desulfuribacillus arsenicus sp. nov., an obligately anaerobic, dissimilatory arsenic- and antimonate-reducing bacterium isolated from anoxic sediments.</title>
        <authorList>
            <person name="Abin C.A."/>
            <person name="Hollibaugh J.T."/>
        </authorList>
    </citation>
    <scope>NUCLEOTIDE SEQUENCE [LARGE SCALE GENOMIC DNA]</scope>
    <source>
        <strain evidence="3 4">MLFW-2</strain>
    </source>
</reference>
<keyword evidence="2" id="KW-0472">Membrane</keyword>
<protein>
    <submittedName>
        <fullName evidence="3">Uncharacterized protein</fullName>
    </submittedName>
</protein>
<dbReference type="OrthoDB" id="9974808at2"/>
<evidence type="ECO:0000256" key="1">
    <source>
        <dbReference type="SAM" id="MobiDB-lite"/>
    </source>
</evidence>
<keyword evidence="2" id="KW-0812">Transmembrane</keyword>
<proteinExistence type="predicted"/>
<organism evidence="3 4">
    <name type="scientific">Desulfuribacillus stibiiarsenatis</name>
    <dbReference type="NCBI Taxonomy" id="1390249"/>
    <lineage>
        <taxon>Bacteria</taxon>
        <taxon>Bacillati</taxon>
        <taxon>Bacillota</taxon>
        <taxon>Desulfuribacillia</taxon>
        <taxon>Desulfuribacillales</taxon>
        <taxon>Desulfuribacillaceae</taxon>
        <taxon>Desulfuribacillus</taxon>
    </lineage>
</organism>
<keyword evidence="2" id="KW-1133">Transmembrane helix</keyword>
<name>A0A1E5L2E6_9FIRM</name>
<keyword evidence="4" id="KW-1185">Reference proteome</keyword>
<dbReference type="EMBL" id="MJAT01000040">
    <property type="protein sequence ID" value="OEH84221.1"/>
    <property type="molecule type" value="Genomic_DNA"/>
</dbReference>
<feature type="region of interest" description="Disordered" evidence="1">
    <location>
        <begin position="1"/>
        <end position="24"/>
    </location>
</feature>
<gene>
    <name evidence="3" type="ORF">BHU72_12520</name>
</gene>
<evidence type="ECO:0000313" key="3">
    <source>
        <dbReference type="EMBL" id="OEH84221.1"/>
    </source>
</evidence>
<dbReference type="Proteomes" id="UP000095255">
    <property type="component" value="Unassembled WGS sequence"/>
</dbReference>
<dbReference type="STRING" id="1390249.BHU72_12520"/>
<accession>A0A1E5L2E6</accession>
<dbReference type="AlphaFoldDB" id="A0A1E5L2E6"/>
<evidence type="ECO:0000313" key="4">
    <source>
        <dbReference type="Proteomes" id="UP000095255"/>
    </source>
</evidence>
<feature type="transmembrane region" description="Helical" evidence="2">
    <location>
        <begin position="43"/>
        <end position="65"/>
    </location>
</feature>